<dbReference type="EMBL" id="CAJOBG010000020">
    <property type="protein sequence ID" value="CAF3737722.1"/>
    <property type="molecule type" value="Genomic_DNA"/>
</dbReference>
<sequence length="141" mass="16176">MITLTKSANLQRIFIENTVDLYEYLLTITLLSSNDLKIMMECLFRLCDSNQDGILNEDEVIDVLYTFFRISLNNVNNNAEDKDGSSLEELRNNVSKAFNGKTQVSEQEFYEVCIKSEPIQELASRLGIAFMLGMMFDDSDF</sequence>
<dbReference type="InterPro" id="IPR018247">
    <property type="entry name" value="EF_Hand_1_Ca_BS"/>
</dbReference>
<dbReference type="SUPFAM" id="SSF47473">
    <property type="entry name" value="EF-hand"/>
    <property type="match status" value="1"/>
</dbReference>
<protein>
    <recommendedName>
        <fullName evidence="2">EF-hand domain-containing protein</fullName>
    </recommendedName>
</protein>
<feature type="domain" description="EF-hand" evidence="2">
    <location>
        <begin position="35"/>
        <end position="70"/>
    </location>
</feature>
<evidence type="ECO:0000313" key="5">
    <source>
        <dbReference type="EMBL" id="CAF4410362.1"/>
    </source>
</evidence>
<dbReference type="InterPro" id="IPR011992">
    <property type="entry name" value="EF-hand-dom_pair"/>
</dbReference>
<dbReference type="Proteomes" id="UP000663866">
    <property type="component" value="Unassembled WGS sequence"/>
</dbReference>
<evidence type="ECO:0000313" key="3">
    <source>
        <dbReference type="EMBL" id="CAF3737722.1"/>
    </source>
</evidence>
<dbReference type="InterPro" id="IPR002048">
    <property type="entry name" value="EF_hand_dom"/>
</dbReference>
<gene>
    <name evidence="5" type="ORF">GIL414_LOCUS30591</name>
    <name evidence="3" type="ORF">OVN521_LOCUS372</name>
    <name evidence="4" type="ORF">UXM345_LOCUS34051</name>
</gene>
<dbReference type="AlphaFoldDB" id="A0A818XAL0"/>
<evidence type="ECO:0000259" key="2">
    <source>
        <dbReference type="PROSITE" id="PS50222"/>
    </source>
</evidence>
<keyword evidence="1" id="KW-0106">Calcium</keyword>
<dbReference type="EMBL" id="CAJOBJ010059148">
    <property type="protein sequence ID" value="CAF4410362.1"/>
    <property type="molecule type" value="Genomic_DNA"/>
</dbReference>
<dbReference type="Gene3D" id="1.10.238.10">
    <property type="entry name" value="EF-hand"/>
    <property type="match status" value="2"/>
</dbReference>
<reference evidence="3" key="1">
    <citation type="submission" date="2021-02" db="EMBL/GenBank/DDBJ databases">
        <authorList>
            <person name="Nowell W R."/>
        </authorList>
    </citation>
    <scope>NUCLEOTIDE SEQUENCE</scope>
</reference>
<comment type="caution">
    <text evidence="3">The sequence shown here is derived from an EMBL/GenBank/DDBJ whole genome shotgun (WGS) entry which is preliminary data.</text>
</comment>
<dbReference type="Proteomes" id="UP000681720">
    <property type="component" value="Unassembled WGS sequence"/>
</dbReference>
<dbReference type="PROSITE" id="PS00018">
    <property type="entry name" value="EF_HAND_1"/>
    <property type="match status" value="1"/>
</dbReference>
<accession>A0A818XAL0</accession>
<name>A0A818XAL0_9BILA</name>
<dbReference type="PROSITE" id="PS50222">
    <property type="entry name" value="EF_HAND_2"/>
    <property type="match status" value="1"/>
</dbReference>
<evidence type="ECO:0000313" key="6">
    <source>
        <dbReference type="Proteomes" id="UP000663866"/>
    </source>
</evidence>
<dbReference type="GO" id="GO:0005509">
    <property type="term" value="F:calcium ion binding"/>
    <property type="evidence" value="ECO:0007669"/>
    <property type="project" value="InterPro"/>
</dbReference>
<proteinExistence type="predicted"/>
<evidence type="ECO:0000256" key="1">
    <source>
        <dbReference type="ARBA" id="ARBA00022837"/>
    </source>
</evidence>
<keyword evidence="6" id="KW-1185">Reference proteome</keyword>
<evidence type="ECO:0000313" key="4">
    <source>
        <dbReference type="EMBL" id="CAF4313166.1"/>
    </source>
</evidence>
<dbReference type="Proteomes" id="UP000663842">
    <property type="component" value="Unassembled WGS sequence"/>
</dbReference>
<organism evidence="3 6">
    <name type="scientific">Rotaria magnacalcarata</name>
    <dbReference type="NCBI Taxonomy" id="392030"/>
    <lineage>
        <taxon>Eukaryota</taxon>
        <taxon>Metazoa</taxon>
        <taxon>Spiralia</taxon>
        <taxon>Gnathifera</taxon>
        <taxon>Rotifera</taxon>
        <taxon>Eurotatoria</taxon>
        <taxon>Bdelloidea</taxon>
        <taxon>Philodinida</taxon>
        <taxon>Philodinidae</taxon>
        <taxon>Rotaria</taxon>
    </lineage>
</organism>
<dbReference type="EMBL" id="CAJOBF010012005">
    <property type="protein sequence ID" value="CAF4313166.1"/>
    <property type="molecule type" value="Genomic_DNA"/>
</dbReference>